<dbReference type="AlphaFoldDB" id="A0A9W4UN69"/>
<feature type="compositionally biased region" description="Polar residues" evidence="1">
    <location>
        <begin position="46"/>
        <end position="62"/>
    </location>
</feature>
<dbReference type="OrthoDB" id="3775889at2759"/>
<reference evidence="2" key="1">
    <citation type="submission" date="2023-01" db="EMBL/GenBank/DDBJ databases">
        <authorList>
            <person name="Van Ghelder C."/>
            <person name="Rancurel C."/>
        </authorList>
    </citation>
    <scope>NUCLEOTIDE SEQUENCE</scope>
    <source>
        <strain evidence="2">CNCM I-4278</strain>
    </source>
</reference>
<name>A0A9W4UN69_9PLEO</name>
<feature type="compositionally biased region" description="Low complexity" evidence="1">
    <location>
        <begin position="12"/>
        <end position="29"/>
    </location>
</feature>
<sequence length="226" mass="24316">MAWSHASADTLSSSSSPSSRSSSPTSTPSSSPPASPTPIWRRKSPDGSNWRASKTSGSAAWTSPSWRRREDSPSPPESASQSSRVLLPALEDVKVGQVFYLPDTHNQGGHFGHPVVVISKNLAQATVTFRLCTSFTQKTGSKGILMTNKSPACRKQHLLIDNFTEEVAAHDGTRKLTMAPGSGKFSKPTYVNIENSPITMGYAALEQWRSSQPILFGEEAVARISA</sequence>
<protein>
    <submittedName>
        <fullName evidence="2">Uncharacterized protein</fullName>
    </submittedName>
</protein>
<dbReference type="Proteomes" id="UP001152607">
    <property type="component" value="Unassembled WGS sequence"/>
</dbReference>
<feature type="region of interest" description="Disordered" evidence="1">
    <location>
        <begin position="1"/>
        <end position="83"/>
    </location>
</feature>
<proteinExistence type="predicted"/>
<organism evidence="2 3">
    <name type="scientific">Periconia digitata</name>
    <dbReference type="NCBI Taxonomy" id="1303443"/>
    <lineage>
        <taxon>Eukaryota</taxon>
        <taxon>Fungi</taxon>
        <taxon>Dikarya</taxon>
        <taxon>Ascomycota</taxon>
        <taxon>Pezizomycotina</taxon>
        <taxon>Dothideomycetes</taxon>
        <taxon>Pleosporomycetidae</taxon>
        <taxon>Pleosporales</taxon>
        <taxon>Massarineae</taxon>
        <taxon>Periconiaceae</taxon>
        <taxon>Periconia</taxon>
    </lineage>
</organism>
<evidence type="ECO:0000313" key="3">
    <source>
        <dbReference type="Proteomes" id="UP001152607"/>
    </source>
</evidence>
<gene>
    <name evidence="2" type="ORF">PDIGIT_LOCUS11512</name>
</gene>
<keyword evidence="3" id="KW-1185">Reference proteome</keyword>
<evidence type="ECO:0000313" key="2">
    <source>
        <dbReference type="EMBL" id="CAI6338384.1"/>
    </source>
</evidence>
<evidence type="ECO:0000256" key="1">
    <source>
        <dbReference type="SAM" id="MobiDB-lite"/>
    </source>
</evidence>
<dbReference type="EMBL" id="CAOQHR010000008">
    <property type="protein sequence ID" value="CAI6338384.1"/>
    <property type="molecule type" value="Genomic_DNA"/>
</dbReference>
<comment type="caution">
    <text evidence="2">The sequence shown here is derived from an EMBL/GenBank/DDBJ whole genome shotgun (WGS) entry which is preliminary data.</text>
</comment>
<accession>A0A9W4UN69</accession>